<dbReference type="Proteomes" id="UP000681722">
    <property type="component" value="Unassembled WGS sequence"/>
</dbReference>
<name>A0A8S2Y210_9BILA</name>
<gene>
    <name evidence="1" type="ORF">SRO942_LOCUS45769</name>
</gene>
<dbReference type="OrthoDB" id="10137670at2759"/>
<dbReference type="AlphaFoldDB" id="A0A8S2Y210"/>
<comment type="caution">
    <text evidence="1">The sequence shown here is derived from an EMBL/GenBank/DDBJ whole genome shotgun (WGS) entry which is preliminary data.</text>
</comment>
<dbReference type="EMBL" id="CAJOBC010109805">
    <property type="protein sequence ID" value="CAF4521079.1"/>
    <property type="molecule type" value="Genomic_DNA"/>
</dbReference>
<proteinExistence type="predicted"/>
<organism evidence="1 2">
    <name type="scientific">Didymodactylos carnosus</name>
    <dbReference type="NCBI Taxonomy" id="1234261"/>
    <lineage>
        <taxon>Eukaryota</taxon>
        <taxon>Metazoa</taxon>
        <taxon>Spiralia</taxon>
        <taxon>Gnathifera</taxon>
        <taxon>Rotifera</taxon>
        <taxon>Eurotatoria</taxon>
        <taxon>Bdelloidea</taxon>
        <taxon>Philodinida</taxon>
        <taxon>Philodinidae</taxon>
        <taxon>Didymodactylos</taxon>
    </lineage>
</organism>
<sequence length="116" mass="13252">MVVIKLCRDLNLNKSQIKFLLNGLRPLLPSDSQLPRTVPGLMKVVGIDCSKKVSYYCRECFHPLLTPQQTECTNGCAINNQRRSFKYVSELVISDAQKEISSTTKLYLNLIREYPN</sequence>
<evidence type="ECO:0000313" key="2">
    <source>
        <dbReference type="Proteomes" id="UP000681722"/>
    </source>
</evidence>
<accession>A0A8S2Y210</accession>
<evidence type="ECO:0000313" key="1">
    <source>
        <dbReference type="EMBL" id="CAF4521079.1"/>
    </source>
</evidence>
<reference evidence="1" key="1">
    <citation type="submission" date="2021-02" db="EMBL/GenBank/DDBJ databases">
        <authorList>
            <person name="Nowell W R."/>
        </authorList>
    </citation>
    <scope>NUCLEOTIDE SEQUENCE</scope>
</reference>
<protein>
    <submittedName>
        <fullName evidence="1">Uncharacterized protein</fullName>
    </submittedName>
</protein>